<name>A0ABY1LFT1_9MICO</name>
<dbReference type="Pfam" id="PF10137">
    <property type="entry name" value="CAP12-PCTIR_TIR"/>
    <property type="match status" value="1"/>
</dbReference>
<dbReference type="EMBL" id="FUZO01000001">
    <property type="protein sequence ID" value="SKC36181.1"/>
    <property type="molecule type" value="Genomic_DNA"/>
</dbReference>
<gene>
    <name evidence="2" type="ORF">SAMN06295973_0102</name>
</gene>
<keyword evidence="3" id="KW-1185">Reference proteome</keyword>
<proteinExistence type="predicted"/>
<feature type="domain" description="CD-NTase-associated protein 12/Pycsar effector protein TIR" evidence="1">
    <location>
        <begin position="10"/>
        <end position="139"/>
    </location>
</feature>
<reference evidence="2 3" key="1">
    <citation type="submission" date="2017-02" db="EMBL/GenBank/DDBJ databases">
        <authorList>
            <person name="Varghese N."/>
            <person name="Submissions S."/>
        </authorList>
    </citation>
    <scope>NUCLEOTIDE SEQUENCE [LARGE SCALE GENOMIC DNA]</scope>
    <source>
        <strain evidence="2 3">VKM Ac-1787</strain>
    </source>
</reference>
<dbReference type="RefSeq" id="WP_208612299.1">
    <property type="nucleotide sequence ID" value="NZ_FUZO01000001.1"/>
</dbReference>
<sequence length="302" mass="32298">MSSSSNNRSVFVVHGRNETLRKAMFDFLRSINLSPLEWTAAVELTGEGSPYIGQVLDAAFEHATAVVVLMTPDEVAYLQPRYANGEGDEETQPAAQARPNVLFEAGMALGRDAKRTVLVEVGAVRQFSDVAGRHAIRLSNSTASRQALAKRLGTAGCDVDLTGTDWHTTGDFTAPTPPGDGLALGRRLPSAAPARKPIDFDLKYFNKGGNRIDKLQVINRGTETAYDVTLTVPEKAGIDLRSTGLPVISKIPGGGRSVTIDVMTSRMVYGGAGMDDAFDVAITARTDGGEEHTQDVFLDMNG</sequence>
<protein>
    <submittedName>
        <fullName evidence="2">Predicted nucleotide-binding protein containing TIR-like domain-containing protein</fullName>
    </submittedName>
</protein>
<evidence type="ECO:0000259" key="1">
    <source>
        <dbReference type="Pfam" id="PF10137"/>
    </source>
</evidence>
<dbReference type="InterPro" id="IPR019302">
    <property type="entry name" value="CAP12/PCTIR_TIR_dom"/>
</dbReference>
<evidence type="ECO:0000313" key="2">
    <source>
        <dbReference type="EMBL" id="SKC36181.1"/>
    </source>
</evidence>
<evidence type="ECO:0000313" key="3">
    <source>
        <dbReference type="Proteomes" id="UP000190827"/>
    </source>
</evidence>
<organism evidence="2 3">
    <name type="scientific">Plantibacter cousiniae</name>
    <name type="common">nom. nud.</name>
    <dbReference type="NCBI Taxonomy" id="199709"/>
    <lineage>
        <taxon>Bacteria</taxon>
        <taxon>Bacillati</taxon>
        <taxon>Actinomycetota</taxon>
        <taxon>Actinomycetes</taxon>
        <taxon>Micrococcales</taxon>
        <taxon>Microbacteriaceae</taxon>
        <taxon>Plantibacter</taxon>
    </lineage>
</organism>
<dbReference type="Proteomes" id="UP000190827">
    <property type="component" value="Unassembled WGS sequence"/>
</dbReference>
<comment type="caution">
    <text evidence="2">The sequence shown here is derived from an EMBL/GenBank/DDBJ whole genome shotgun (WGS) entry which is preliminary data.</text>
</comment>
<accession>A0ABY1LFT1</accession>